<feature type="compositionally biased region" description="Low complexity" evidence="1">
    <location>
        <begin position="256"/>
        <end position="269"/>
    </location>
</feature>
<evidence type="ECO:0000313" key="2">
    <source>
        <dbReference type="EMBL" id="GGF56496.1"/>
    </source>
</evidence>
<protein>
    <recommendedName>
        <fullName evidence="4">Tetratricopeptide repeat protein</fullName>
    </recommendedName>
</protein>
<evidence type="ECO:0008006" key="4">
    <source>
        <dbReference type="Google" id="ProtNLM"/>
    </source>
</evidence>
<proteinExistence type="predicted"/>
<evidence type="ECO:0000313" key="3">
    <source>
        <dbReference type="Proteomes" id="UP000632498"/>
    </source>
</evidence>
<dbReference type="EMBL" id="BMHV01000004">
    <property type="protein sequence ID" value="GGF56496.1"/>
    <property type="molecule type" value="Genomic_DNA"/>
</dbReference>
<feature type="compositionally biased region" description="Low complexity" evidence="1">
    <location>
        <begin position="138"/>
        <end position="148"/>
    </location>
</feature>
<dbReference type="SUPFAM" id="SSF48452">
    <property type="entry name" value="TPR-like"/>
    <property type="match status" value="1"/>
</dbReference>
<dbReference type="AlphaFoldDB" id="A0A917F6U9"/>
<dbReference type="InterPro" id="IPR011990">
    <property type="entry name" value="TPR-like_helical_dom_sf"/>
</dbReference>
<feature type="compositionally biased region" description="Pro residues" evidence="1">
    <location>
        <begin position="270"/>
        <end position="281"/>
    </location>
</feature>
<comment type="caution">
    <text evidence="2">The sequence shown here is derived from an EMBL/GenBank/DDBJ whole genome shotgun (WGS) entry which is preliminary data.</text>
</comment>
<reference evidence="2" key="1">
    <citation type="journal article" date="2014" name="Int. J. Syst. Evol. Microbiol.">
        <title>Complete genome sequence of Corynebacterium casei LMG S-19264T (=DSM 44701T), isolated from a smear-ripened cheese.</title>
        <authorList>
            <consortium name="US DOE Joint Genome Institute (JGI-PGF)"/>
            <person name="Walter F."/>
            <person name="Albersmeier A."/>
            <person name="Kalinowski J."/>
            <person name="Ruckert C."/>
        </authorList>
    </citation>
    <scope>NUCLEOTIDE SEQUENCE</scope>
    <source>
        <strain evidence="2">CGMCC 1.15254</strain>
    </source>
</reference>
<evidence type="ECO:0000256" key="1">
    <source>
        <dbReference type="SAM" id="MobiDB-lite"/>
    </source>
</evidence>
<dbReference type="Gene3D" id="1.25.40.10">
    <property type="entry name" value="Tetratricopeptide repeat domain"/>
    <property type="match status" value="2"/>
</dbReference>
<dbReference type="Proteomes" id="UP000632498">
    <property type="component" value="Unassembled WGS sequence"/>
</dbReference>
<organism evidence="2 3">
    <name type="scientific">Terasakiella brassicae</name>
    <dbReference type="NCBI Taxonomy" id="1634917"/>
    <lineage>
        <taxon>Bacteria</taxon>
        <taxon>Pseudomonadati</taxon>
        <taxon>Pseudomonadota</taxon>
        <taxon>Alphaproteobacteria</taxon>
        <taxon>Rhodospirillales</taxon>
        <taxon>Terasakiellaceae</taxon>
        <taxon>Terasakiella</taxon>
    </lineage>
</organism>
<name>A0A917F6U9_9PROT</name>
<reference evidence="2" key="2">
    <citation type="submission" date="2020-09" db="EMBL/GenBank/DDBJ databases">
        <authorList>
            <person name="Sun Q."/>
            <person name="Zhou Y."/>
        </authorList>
    </citation>
    <scope>NUCLEOTIDE SEQUENCE</scope>
    <source>
        <strain evidence="2">CGMCC 1.15254</strain>
    </source>
</reference>
<accession>A0A917F6U9</accession>
<dbReference type="RefSeq" id="WP_188661781.1">
    <property type="nucleotide sequence ID" value="NZ_BMHV01000004.1"/>
</dbReference>
<feature type="region of interest" description="Disordered" evidence="1">
    <location>
        <begin position="112"/>
        <end position="148"/>
    </location>
</feature>
<feature type="region of interest" description="Disordered" evidence="1">
    <location>
        <begin position="254"/>
        <end position="323"/>
    </location>
</feature>
<keyword evidence="3" id="KW-1185">Reference proteome</keyword>
<feature type="compositionally biased region" description="Low complexity" evidence="1">
    <location>
        <begin position="282"/>
        <end position="309"/>
    </location>
</feature>
<sequence>MIGIFALSGQVWAERIAVRAGAHPGYGRMVFKWSLPVRYEANIENGVLNLSFGEPAETSYNEVRRNLKKYISNVTPSNGGRNVTINLTGDYGLRHFYTGSYLVVDVLGEPAPAQPAPKQTSAPVPRAASPAPAPTPAPVQATPVQTQASVVPANGPSIRVRKGEKGTYTRIVFDWAKKVGYTIGDYQGKTVVQFNEPAQYDLSRAQRGLTGQVRGIRQNGNDVELDVTAGARIKDFYVGTKVVVDVYPDNLANKPQAPTAEEATQVATAPAPPPAPAPEPTKPQAIQQPAPVAEPTVEAPAKAPAPRAAPVEKVTAPQALDEPATDGTSALAAAFSLRFEFGEPVAAAAFRRGGSVWLVFDKQTQQDLNALKTASNGGISQIEQIAIPRATVLRMVTAEGFNPRPKREGLAWVFEFGKLPLLATQEIEVQPQPHSPAGSRLFMSVQEGGLPVPVQDPVIGDNLVVVPVIPLGHGVNTARNYPQFELLASAQGAVYRPLSDDLRIRTLKSGIEMTSTASLKLSDTGTKAVAQAKLGGLRGVSRLFDFDKWKIGSIDHYRVNRQDLEKAVAGLKGPRRDIARTKLAQYYLAHAMGPEALGVLNVMAKSNPEKEKDPEFRAMRGVARYVMGRLDEAAKDLEGDEVAAKDEGAFWQAAVTAAGGDFSESAFALKRLGGVIRNYPPRLKFPLALLLTEAALSTGDVRQAESYLEVLESEQLNNRQVDAVKYLRGRSKEISGDPDGAVVMYEQVENGNHRPSRARVALSKSELLYKNERIDAKQLIEALEKLRFAWRGDDFEFKLLRRLGDLYVQTGNYRDGLRTLRQAATYFREHPQAEAVTQEMIRIFEELYLESKADELPPVTAIALYDEFRELTPAGEKGDEMIRKLADRLAAVDLLREAAELLENQVQFRLSGQKKAQVGTRLAVVYLAANNPERAIRALKKSAQPTMTAEEIVQRRHLEARALIDMGKTDQALKLLDDAEDETVAADILRSEVYWNASDWRNSAVTIKRLALAKGARRAKPLDEEQARLILNLAVAYTLGANERGVARIRADYGAAMEQTTLRDAFRLIASRENAGMLDPRTITQLVKPAENFSSFMTEYQERLKAGQLSAIN</sequence>
<gene>
    <name evidence="2" type="ORF">GCM10011332_07500</name>
</gene>